<protein>
    <recommendedName>
        <fullName evidence="7">Disease resistance RPP13-like protein 4</fullName>
    </recommendedName>
</protein>
<dbReference type="GO" id="GO:0006952">
    <property type="term" value="P:defense response"/>
    <property type="evidence" value="ECO:0007669"/>
    <property type="project" value="UniProtKB-KW"/>
</dbReference>
<keyword evidence="1" id="KW-0677">Repeat</keyword>
<feature type="domain" description="Disease resistance protein winged helix" evidence="3">
    <location>
        <begin position="112"/>
        <end position="180"/>
    </location>
</feature>
<dbReference type="InterPro" id="IPR036388">
    <property type="entry name" value="WH-like_DNA-bd_sf"/>
</dbReference>
<evidence type="ECO:0000313" key="5">
    <source>
        <dbReference type="EMBL" id="KAL3719078.1"/>
    </source>
</evidence>
<evidence type="ECO:0000259" key="4">
    <source>
        <dbReference type="Pfam" id="PF23598"/>
    </source>
</evidence>
<dbReference type="PANTHER" id="PTHR23155:SF1076">
    <property type="entry name" value="LEUCINE-RICH REPEAT (LRR) FAMILY PROTEIN-RELATED"/>
    <property type="match status" value="1"/>
</dbReference>
<evidence type="ECO:0000259" key="3">
    <source>
        <dbReference type="Pfam" id="PF23559"/>
    </source>
</evidence>
<dbReference type="PANTHER" id="PTHR23155">
    <property type="entry name" value="DISEASE RESISTANCE PROTEIN RP"/>
    <property type="match status" value="1"/>
</dbReference>
<dbReference type="Proteomes" id="UP001634007">
    <property type="component" value="Unassembled WGS sequence"/>
</dbReference>
<dbReference type="Pfam" id="PF23598">
    <property type="entry name" value="LRR_14"/>
    <property type="match status" value="1"/>
</dbReference>
<name>A0ABD3J1J3_EUCGL</name>
<dbReference type="AlphaFoldDB" id="A0ABD3J1J3"/>
<dbReference type="InterPro" id="IPR032675">
    <property type="entry name" value="LRR_dom_sf"/>
</dbReference>
<gene>
    <name evidence="5" type="ORF">ACJRO7_004081</name>
</gene>
<dbReference type="InterPro" id="IPR044974">
    <property type="entry name" value="Disease_R_plants"/>
</dbReference>
<dbReference type="InterPro" id="IPR058922">
    <property type="entry name" value="WHD_DRP"/>
</dbReference>
<proteinExistence type="predicted"/>
<evidence type="ECO:0000256" key="2">
    <source>
        <dbReference type="ARBA" id="ARBA00022821"/>
    </source>
</evidence>
<sequence>MEKSPNESMSGDTKDNTKEQLEVIKQAIHSLDTDVNLSDELERLVQDYKKAKLKLKHRQNPRQVPPRIISEEWNNTQQKEDIFEKPLMRNLHLSFREINDSQLRLCLLSLAIFPENTIIKKRSLIYWWIGEGLVSQGGDKTAEQVGEKVYNELLKQGLIEPDDNDRSPLMNRCKMNPLIRYMLISVAEEVGFFFPSKDNNTPEDLRNCSLSSSHLRLIVGGEDSPQYEKLAKDEEVSTVFNVNKQYLNLPHHWLSNMRKLKVLQLGRWQHSPMHHIEVDDQKFLDELGVHHKHLKFLSLRGISRITSLPDSIVQLVNLEILDLRACHNLEKLPKDIAYLKKLTHLDVSECYLIERMPKGTEKLSSLQVLKGFVVGTARKNPCMISNLQKLTKQRRLSIYIGHGVARWEEQFESLKGVASLCSLTISWGVTSQGNA</sequence>
<dbReference type="EMBL" id="JBJKBG010000010">
    <property type="protein sequence ID" value="KAL3719078.1"/>
    <property type="molecule type" value="Genomic_DNA"/>
</dbReference>
<dbReference type="Pfam" id="PF23559">
    <property type="entry name" value="WHD_DRP"/>
    <property type="match status" value="1"/>
</dbReference>
<comment type="caution">
    <text evidence="5">The sequence shown here is derived from an EMBL/GenBank/DDBJ whole genome shotgun (WGS) entry which is preliminary data.</text>
</comment>
<evidence type="ECO:0000313" key="6">
    <source>
        <dbReference type="Proteomes" id="UP001634007"/>
    </source>
</evidence>
<dbReference type="SUPFAM" id="SSF52058">
    <property type="entry name" value="L domain-like"/>
    <property type="match status" value="1"/>
</dbReference>
<accession>A0ABD3J1J3</accession>
<dbReference type="Gene3D" id="1.10.10.10">
    <property type="entry name" value="Winged helix-like DNA-binding domain superfamily/Winged helix DNA-binding domain"/>
    <property type="match status" value="1"/>
</dbReference>
<keyword evidence="2" id="KW-0611">Plant defense</keyword>
<organism evidence="5 6">
    <name type="scientific">Eucalyptus globulus</name>
    <name type="common">Tasmanian blue gum</name>
    <dbReference type="NCBI Taxonomy" id="34317"/>
    <lineage>
        <taxon>Eukaryota</taxon>
        <taxon>Viridiplantae</taxon>
        <taxon>Streptophyta</taxon>
        <taxon>Embryophyta</taxon>
        <taxon>Tracheophyta</taxon>
        <taxon>Spermatophyta</taxon>
        <taxon>Magnoliopsida</taxon>
        <taxon>eudicotyledons</taxon>
        <taxon>Gunneridae</taxon>
        <taxon>Pentapetalae</taxon>
        <taxon>rosids</taxon>
        <taxon>malvids</taxon>
        <taxon>Myrtales</taxon>
        <taxon>Myrtaceae</taxon>
        <taxon>Myrtoideae</taxon>
        <taxon>Eucalypteae</taxon>
        <taxon>Eucalyptus</taxon>
    </lineage>
</organism>
<dbReference type="InterPro" id="IPR055414">
    <property type="entry name" value="LRR_R13L4/SHOC2-like"/>
</dbReference>
<reference evidence="5 6" key="1">
    <citation type="submission" date="2024-11" db="EMBL/GenBank/DDBJ databases">
        <title>Chromosome-level genome assembly of Eucalyptus globulus Labill. provides insights into its genome evolution.</title>
        <authorList>
            <person name="Li X."/>
        </authorList>
    </citation>
    <scope>NUCLEOTIDE SEQUENCE [LARGE SCALE GENOMIC DNA]</scope>
    <source>
        <strain evidence="5">CL2024</strain>
        <tissue evidence="5">Fresh tender leaves</tissue>
    </source>
</reference>
<dbReference type="Gene3D" id="3.80.10.10">
    <property type="entry name" value="Ribonuclease Inhibitor"/>
    <property type="match status" value="1"/>
</dbReference>
<feature type="domain" description="Disease resistance R13L4/SHOC-2-like LRR" evidence="4">
    <location>
        <begin position="253"/>
        <end position="426"/>
    </location>
</feature>
<keyword evidence="6" id="KW-1185">Reference proteome</keyword>
<evidence type="ECO:0000256" key="1">
    <source>
        <dbReference type="ARBA" id="ARBA00022737"/>
    </source>
</evidence>
<evidence type="ECO:0008006" key="7">
    <source>
        <dbReference type="Google" id="ProtNLM"/>
    </source>
</evidence>